<dbReference type="InterPro" id="IPR002734">
    <property type="entry name" value="RibDG_C"/>
</dbReference>
<dbReference type="Gene3D" id="3.40.430.10">
    <property type="entry name" value="Dihydrofolate Reductase, subunit A"/>
    <property type="match status" value="1"/>
</dbReference>
<dbReference type="SUPFAM" id="SSF53597">
    <property type="entry name" value="Dihydrofolate reductase-like"/>
    <property type="match status" value="1"/>
</dbReference>
<proteinExistence type="predicted"/>
<gene>
    <name evidence="2" type="ORF">KSB_50530</name>
</gene>
<keyword evidence="3" id="KW-1185">Reference proteome</keyword>
<accession>A0ABQ3UUZ3</accession>
<sequence length="189" mass="21106">MSKGHQLMRKLIESTLISVDGVFAETDFSKFFAYQDETYLRDGLGLLLSGDAILMGRSTYESWAKIWPRSPHPWAERLNTIPKYVFSSTLETASWNNSTLVRGDVVAEVSRLKQQEGSNLLIFGHGLLGETLLKHHLLDGLDLSVHPLVLGHGRQFLREGLNTTLKFVAAKSFSTGIVTLTYELPSEGR</sequence>
<protein>
    <submittedName>
        <fullName evidence="2">Pyrimidine reductase</fullName>
    </submittedName>
</protein>
<comment type="caution">
    <text evidence="2">The sequence shown here is derived from an EMBL/GenBank/DDBJ whole genome shotgun (WGS) entry which is preliminary data.</text>
</comment>
<reference evidence="2 3" key="1">
    <citation type="journal article" date="2021" name="Int. J. Syst. Evol. Microbiol.">
        <title>Reticulibacter mediterranei gen. nov., sp. nov., within the new family Reticulibacteraceae fam. nov., and Ktedonospora formicarum gen. nov., sp. nov., Ktedonobacter robiniae sp. nov., Dictyobacter formicarum sp. nov. and Dictyobacter arantiisoli sp. nov., belonging to the class Ktedonobacteria.</title>
        <authorList>
            <person name="Yabe S."/>
            <person name="Zheng Y."/>
            <person name="Wang C.M."/>
            <person name="Sakai Y."/>
            <person name="Abe K."/>
            <person name="Yokota A."/>
            <person name="Donadio S."/>
            <person name="Cavaletti L."/>
            <person name="Monciardini P."/>
        </authorList>
    </citation>
    <scope>NUCLEOTIDE SEQUENCE [LARGE SCALE GENOMIC DNA]</scope>
    <source>
        <strain evidence="2 3">SOSP1-30</strain>
    </source>
</reference>
<dbReference type="InterPro" id="IPR024072">
    <property type="entry name" value="DHFR-like_dom_sf"/>
</dbReference>
<dbReference type="Pfam" id="PF01872">
    <property type="entry name" value="RibD_C"/>
    <property type="match status" value="1"/>
</dbReference>
<name>A0ABQ3UUZ3_9CHLR</name>
<dbReference type="EMBL" id="BNJG01000002">
    <property type="protein sequence ID" value="GHO56578.1"/>
    <property type="molecule type" value="Genomic_DNA"/>
</dbReference>
<organism evidence="2 3">
    <name type="scientific">Ktedonobacter robiniae</name>
    <dbReference type="NCBI Taxonomy" id="2778365"/>
    <lineage>
        <taxon>Bacteria</taxon>
        <taxon>Bacillati</taxon>
        <taxon>Chloroflexota</taxon>
        <taxon>Ktedonobacteria</taxon>
        <taxon>Ktedonobacterales</taxon>
        <taxon>Ktedonobacteraceae</taxon>
        <taxon>Ktedonobacter</taxon>
    </lineage>
</organism>
<feature type="domain" description="Bacterial bifunctional deaminase-reductase C-terminal" evidence="1">
    <location>
        <begin position="10"/>
        <end position="178"/>
    </location>
</feature>
<dbReference type="Proteomes" id="UP000654345">
    <property type="component" value="Unassembled WGS sequence"/>
</dbReference>
<evidence type="ECO:0000313" key="3">
    <source>
        <dbReference type="Proteomes" id="UP000654345"/>
    </source>
</evidence>
<evidence type="ECO:0000259" key="1">
    <source>
        <dbReference type="Pfam" id="PF01872"/>
    </source>
</evidence>
<evidence type="ECO:0000313" key="2">
    <source>
        <dbReference type="EMBL" id="GHO56578.1"/>
    </source>
</evidence>